<feature type="domain" description="Haemolysin activator HlyB C-terminal" evidence="4">
    <location>
        <begin position="209"/>
        <end position="532"/>
    </location>
</feature>
<feature type="domain" description="Polypeptide-transport-associated ShlB-type" evidence="5">
    <location>
        <begin position="74"/>
        <end position="147"/>
    </location>
</feature>
<keyword evidence="7" id="KW-1185">Reference proteome</keyword>
<dbReference type="Gene3D" id="3.10.20.310">
    <property type="entry name" value="membrane protein fhac"/>
    <property type="match status" value="1"/>
</dbReference>
<sequence length="569" mass="63604">MHHKLLNLLITILSAFLVMLLTPGPLPAQERSGDVFKSLERGAELPREVPKVPKIETEKEKKAEEPLPSRKILVKTFRVEGFTILSAEEIRSLVSPWEGKELSLEEIQGVANRITGHYRELGYLLVNAHVPPQTVRDGEILIRVVEGRLDKVTVAGNRRYSNEFIEKHLSRLRSDPSLREATLERSLLILNDYPYLSVNALLQAGQLPGTTDLVIRAEERRPFSGNLSYDNFGSKSSSRSRLGLTLETGSLLRTGDQLTLRGVTGLDQLDLERLSYGRVDYLVPLGYDGTKVGFYYTNSRYESGEELGALDINGKSDLLGLYVTHPLIRRLTRRLDVRFGFDYKNLTDYILDETWSRDWIRVFSLGVSSDFVDDYRGRNSLGFTAYRGVRDLFGGSGRNDPDVSRKGADGSFSKYTLDLSRFQQLPGYNALILKGSGQLSADRLFVVEQFSLGGMGSVRGFDSSTCNGDSGYNVSAELETSPFFPEKTFFGRRIGEMFKLAFFGDHGGVFLNDPEPGESRDDYLSSLGAGLRLYVGNSFAARLDWAVPKKHDQFNAKNAETYLSAAVSF</sequence>
<dbReference type="EMBL" id="FOBS01000023">
    <property type="protein sequence ID" value="SEM56949.1"/>
    <property type="molecule type" value="Genomic_DNA"/>
</dbReference>
<dbReference type="Gene3D" id="2.40.160.50">
    <property type="entry name" value="membrane protein fhac: a member of the omp85/tpsb transporter family"/>
    <property type="match status" value="1"/>
</dbReference>
<evidence type="ECO:0000313" key="6">
    <source>
        <dbReference type="EMBL" id="SEM56949.1"/>
    </source>
</evidence>
<dbReference type="GO" id="GO:0046819">
    <property type="term" value="P:protein secretion by the type V secretion system"/>
    <property type="evidence" value="ECO:0007669"/>
    <property type="project" value="TreeGrafter"/>
</dbReference>
<dbReference type="Pfam" id="PF03865">
    <property type="entry name" value="ShlB"/>
    <property type="match status" value="1"/>
</dbReference>
<dbReference type="RefSeq" id="WP_093884195.1">
    <property type="nucleotide sequence ID" value="NZ_FOBS01000023.1"/>
</dbReference>
<keyword evidence="2" id="KW-0812">Transmembrane</keyword>
<evidence type="ECO:0000256" key="1">
    <source>
        <dbReference type="ARBA" id="ARBA00022452"/>
    </source>
</evidence>
<keyword evidence="1" id="KW-0472">Membrane</keyword>
<organism evidence="6 7">
    <name type="scientific">Syntrophus gentianae</name>
    <dbReference type="NCBI Taxonomy" id="43775"/>
    <lineage>
        <taxon>Bacteria</taxon>
        <taxon>Pseudomonadati</taxon>
        <taxon>Thermodesulfobacteriota</taxon>
        <taxon>Syntrophia</taxon>
        <taxon>Syntrophales</taxon>
        <taxon>Syntrophaceae</taxon>
        <taxon>Syntrophus</taxon>
    </lineage>
</organism>
<dbReference type="Proteomes" id="UP000198744">
    <property type="component" value="Unassembled WGS sequence"/>
</dbReference>
<dbReference type="InterPro" id="IPR013686">
    <property type="entry name" value="Polypept-transport_assoc_ShlB"/>
</dbReference>
<dbReference type="PANTHER" id="PTHR34597">
    <property type="entry name" value="SLR1661 PROTEIN"/>
    <property type="match status" value="1"/>
</dbReference>
<keyword evidence="1" id="KW-1134">Transmembrane beta strand</keyword>
<dbReference type="AlphaFoldDB" id="A0A1H7ZHH2"/>
<evidence type="ECO:0000259" key="5">
    <source>
        <dbReference type="Pfam" id="PF08479"/>
    </source>
</evidence>
<dbReference type="OrthoDB" id="9760658at2"/>
<evidence type="ECO:0000256" key="3">
    <source>
        <dbReference type="ARBA" id="ARBA00023237"/>
    </source>
</evidence>
<dbReference type="InterPro" id="IPR005565">
    <property type="entry name" value="Hemolysn_activator_HlyB_C"/>
</dbReference>
<dbReference type="STRING" id="43775.SAMN04489760_1234"/>
<gene>
    <name evidence="6" type="ORF">SAMN04489760_1234</name>
</gene>
<name>A0A1H7ZHH2_9BACT</name>
<reference evidence="6 7" key="1">
    <citation type="submission" date="2016-10" db="EMBL/GenBank/DDBJ databases">
        <authorList>
            <person name="de Groot N.N."/>
        </authorList>
    </citation>
    <scope>NUCLEOTIDE SEQUENCE [LARGE SCALE GENOMIC DNA]</scope>
    <source>
        <strain evidence="6 7">DSM 8423</strain>
    </source>
</reference>
<evidence type="ECO:0000313" key="7">
    <source>
        <dbReference type="Proteomes" id="UP000198744"/>
    </source>
</evidence>
<dbReference type="PANTHER" id="PTHR34597:SF1">
    <property type="entry name" value="HEME_HEMOPEXIN TRANSPORTER PROTEIN HUXB"/>
    <property type="match status" value="1"/>
</dbReference>
<protein>
    <submittedName>
        <fullName evidence="6">Hemolysin activation/secretion protein</fullName>
    </submittedName>
</protein>
<evidence type="ECO:0000256" key="2">
    <source>
        <dbReference type="ARBA" id="ARBA00022692"/>
    </source>
</evidence>
<keyword evidence="3" id="KW-0998">Cell outer membrane</keyword>
<dbReference type="Pfam" id="PF08479">
    <property type="entry name" value="POTRA_2"/>
    <property type="match status" value="1"/>
</dbReference>
<proteinExistence type="predicted"/>
<dbReference type="InterPro" id="IPR051544">
    <property type="entry name" value="TPS_OM_transporter"/>
</dbReference>
<evidence type="ECO:0000259" key="4">
    <source>
        <dbReference type="Pfam" id="PF03865"/>
    </source>
</evidence>
<dbReference type="GO" id="GO:0008320">
    <property type="term" value="F:protein transmembrane transporter activity"/>
    <property type="evidence" value="ECO:0007669"/>
    <property type="project" value="TreeGrafter"/>
</dbReference>
<accession>A0A1H7ZHH2</accession>
<dbReference type="GO" id="GO:0098046">
    <property type="term" value="C:type V protein secretion system complex"/>
    <property type="evidence" value="ECO:0007669"/>
    <property type="project" value="TreeGrafter"/>
</dbReference>